<protein>
    <submittedName>
        <fullName evidence="2">LPXTG-motif cell wall anchor domain-containing protein</fullName>
    </submittedName>
</protein>
<sequence length="194" mass="22300">MKVTYRLKGKILDRSLKNISLVAVMKNFDHQNHLFKQIVSVASLELTLKKLEQVNPKSNNLDFRNPNTEKPEKKAPSVPEVDKETEAPIEGLKSKDKITVTVKGGENSEITDLDFYYYIYQGNFQRTISAGTTLAEFLKEIAIKEAPLDNDRKPNDVILKKGYRVSKWVDDKNNVIQSDQISRRIRRHQPMQAL</sequence>
<dbReference type="EMBL" id="FIGJ01000008">
    <property type="protein sequence ID" value="CYU55729.1"/>
    <property type="molecule type" value="Genomic_DNA"/>
</dbReference>
<feature type="compositionally biased region" description="Polar residues" evidence="1">
    <location>
        <begin position="57"/>
        <end position="66"/>
    </location>
</feature>
<dbReference type="RefSeq" id="WP_153958503.1">
    <property type="nucleotide sequence ID" value="NZ_CEFF01000150.1"/>
</dbReference>
<reference evidence="2 3" key="1">
    <citation type="submission" date="2016-02" db="EMBL/GenBank/DDBJ databases">
        <authorList>
            <consortium name="Pathogen Informatics"/>
        </authorList>
    </citation>
    <scope>NUCLEOTIDE SEQUENCE [LARGE SCALE GENOMIC DNA]</scope>
    <source>
        <strain evidence="2 3">LSS32</strain>
    </source>
</reference>
<dbReference type="AlphaFoldDB" id="A0A0Z8E508"/>
<feature type="region of interest" description="Disordered" evidence="1">
    <location>
        <begin position="57"/>
        <end position="87"/>
    </location>
</feature>
<dbReference type="Proteomes" id="UP000072618">
    <property type="component" value="Unassembled WGS sequence"/>
</dbReference>
<accession>A0A0Z8E508</accession>
<name>A0A0Z8E508_STRSU</name>
<evidence type="ECO:0000313" key="2">
    <source>
        <dbReference type="EMBL" id="CYU55729.1"/>
    </source>
</evidence>
<evidence type="ECO:0000256" key="1">
    <source>
        <dbReference type="SAM" id="MobiDB-lite"/>
    </source>
</evidence>
<organism evidence="2 3">
    <name type="scientific">Streptococcus suis</name>
    <dbReference type="NCBI Taxonomy" id="1307"/>
    <lineage>
        <taxon>Bacteria</taxon>
        <taxon>Bacillati</taxon>
        <taxon>Bacillota</taxon>
        <taxon>Bacilli</taxon>
        <taxon>Lactobacillales</taxon>
        <taxon>Streptococcaceae</taxon>
        <taxon>Streptococcus</taxon>
    </lineage>
</organism>
<feature type="compositionally biased region" description="Basic and acidic residues" evidence="1">
    <location>
        <begin position="67"/>
        <end position="87"/>
    </location>
</feature>
<gene>
    <name evidence="2" type="ORF">ERS132394_00862</name>
</gene>
<proteinExistence type="predicted"/>
<evidence type="ECO:0000313" key="3">
    <source>
        <dbReference type="Proteomes" id="UP000072618"/>
    </source>
</evidence>